<evidence type="ECO:0000256" key="1">
    <source>
        <dbReference type="SAM" id="Coils"/>
    </source>
</evidence>
<feature type="coiled-coil region" evidence="1">
    <location>
        <begin position="447"/>
        <end position="474"/>
    </location>
</feature>
<proteinExistence type="predicted"/>
<reference evidence="2 3" key="2">
    <citation type="journal article" date="2016" name="Genome Announc.">
        <title>Complete Genome Sequence of Sphingopyxis macrogoltabida Strain 203N (NBRC 111659), a Polyethylene Glycol Degrader.</title>
        <authorList>
            <person name="Ohtsubo Y."/>
            <person name="Nonoyama S."/>
            <person name="Nagata Y."/>
            <person name="Numata M."/>
            <person name="Tsuchikane K."/>
            <person name="Hosoyama A."/>
            <person name="Yamazoe A."/>
            <person name="Tsuda M."/>
            <person name="Fujita N."/>
            <person name="Kawai F."/>
        </authorList>
    </citation>
    <scope>NUCLEOTIDE SEQUENCE [LARGE SCALE GENOMIC DNA]</scope>
    <source>
        <strain evidence="2 3">203N</strain>
    </source>
</reference>
<dbReference type="RefSeq" id="WP_054735765.1">
    <property type="nucleotide sequence ID" value="NZ_CP009431.1"/>
</dbReference>
<gene>
    <name evidence="2" type="ORF">ATM17_40650</name>
</gene>
<geneLocation type="plasmid" evidence="2 3">
    <name>unnamed2</name>
</geneLocation>
<reference evidence="3" key="1">
    <citation type="submission" date="2015-11" db="EMBL/GenBank/DDBJ databases">
        <title>Complete genome sequence of a polyethylene-glycol degrader Sphingopyxis macrogoltabida 203N (NBRC 111659).</title>
        <authorList>
            <person name="Yoshiyuki O."/>
            <person name="Shouta N."/>
            <person name="Nagata Y."/>
            <person name="Numata M."/>
            <person name="Tsuchikane K."/>
            <person name="Hosoyama A."/>
            <person name="Yamazoe A."/>
            <person name="Tsuda M."/>
            <person name="Fujita N."/>
            <person name="Kawai F."/>
        </authorList>
    </citation>
    <scope>NUCLEOTIDE SEQUENCE [LARGE SCALE GENOMIC DNA]</scope>
    <source>
        <strain evidence="3">203N</strain>
        <plasmid evidence="3">unnamed2</plasmid>
    </source>
</reference>
<dbReference type="KEGG" id="smaz:LH19_28650"/>
<dbReference type="EMBL" id="CP013346">
    <property type="protein sequence ID" value="AMU92989.1"/>
    <property type="molecule type" value="Genomic_DNA"/>
</dbReference>
<dbReference type="AlphaFoldDB" id="A0AAC9B058"/>
<keyword evidence="2" id="KW-0614">Plasmid</keyword>
<keyword evidence="1" id="KW-0175">Coiled coil</keyword>
<name>A0AAC9B058_SPHMC</name>
<evidence type="ECO:0000313" key="2">
    <source>
        <dbReference type="EMBL" id="AMU92989.1"/>
    </source>
</evidence>
<organism evidence="2 3">
    <name type="scientific">Sphingopyxis macrogoltabida</name>
    <name type="common">Sphingomonas macrogoltabidus</name>
    <dbReference type="NCBI Taxonomy" id="33050"/>
    <lineage>
        <taxon>Bacteria</taxon>
        <taxon>Pseudomonadati</taxon>
        <taxon>Pseudomonadota</taxon>
        <taxon>Alphaproteobacteria</taxon>
        <taxon>Sphingomonadales</taxon>
        <taxon>Sphingomonadaceae</taxon>
        <taxon>Sphingopyxis</taxon>
    </lineage>
</organism>
<sequence length="855" mass="94933">MDVLAHYLEIEWETENTPRKLVVSTHPIEIEIARDGVLHAEVSIFRDFAPWMGLHLSGALAEATPETIAAGGQRAPWLKIADEQGRAWWIPATGWSKKTGRHLAEMHRSFGTFQVEIGPRSKLTIDAVALELDRAHAQDYLDDFRDDLVWLAVGQPTGAAARAGSDYSNELVEALADFAQAARRVVEHPSRDVRETTALTATAKLRPSADTFRAVMRRPGAKVYPSRVAVDSADVPENRYVRGLVEHCRRLAHSIARASNRHQGHLAVRAEREKARAAALLAMNVVEIDQEIYDNQLDEVSCVMEAIGAWGPDIAASGRPPREFHFEVGKEFREAGNGPKELFYRNPTRDRVADDQVRIDFSVARLPDALHDLVMAARRIDPGLALTVAGHASLTTFSTRNEKVGRRAVFSGISQVKVHSPVLQNRTRWRSVYEGDGWRRPLSTAERKEFGLEARTAQARAAQLEQRAQLSEAVHGSLQIVERDLALQEAGWDKLGVGPTAMFPMGMRFAHNPNYAAVLAAFNRVSELERRTGIGGDALDRLGSINMLHSSAIYERWCLIKIIDVLMEDFDFVPQGEWVEHVIASSCHSRSYADQGFTVEFSRADPGIKARLEVEPLLDNGRRPDFRLRFEMVGSTGSSKSIFQDLGRGGSGLVMDAKFRTRWQYGELAEMLTLLVETKKYGQDGCRVFILQPSRGTISNSMSPLNWGRDCDYGHRSPTEHAHGSIQLAADPAHGGRSLMNLRRLIAMELQDTFPKPEAKTIGGPTGEVEVCTSTFSFCIYCGTTHNVENVKPGRTTRDNRKWYFGCAHCGAGTMQTHCFGCGTAIHKNGLQMTYHLTVADQISNVVCQKCGMGF</sequence>
<keyword evidence="3" id="KW-1185">Reference proteome</keyword>
<evidence type="ECO:0000313" key="3">
    <source>
        <dbReference type="Proteomes" id="UP000076088"/>
    </source>
</evidence>
<accession>A0AAC9B058</accession>
<dbReference type="Proteomes" id="UP000076088">
    <property type="component" value="Plasmid unnamed2"/>
</dbReference>
<protein>
    <submittedName>
        <fullName evidence="2">Uncharacterized protein</fullName>
    </submittedName>
</protein>